<reference evidence="1 2" key="1">
    <citation type="journal article" date="2014" name="Genome Announc.">
        <title>Draft Genome Sequence of Marine Flavobacterium Jejuia pallidilutea Strain 11shimoA1 and Pigmentation Mutants.</title>
        <authorList>
            <person name="Takatani N."/>
            <person name="Nakanishi M."/>
            <person name="Meirelles P."/>
            <person name="Mino S."/>
            <person name="Suda W."/>
            <person name="Oshima K."/>
            <person name="Hattori M."/>
            <person name="Ohkuma M."/>
            <person name="Hosokawa M."/>
            <person name="Miyashita K."/>
            <person name="Thompson F.L."/>
            <person name="Niwa A."/>
            <person name="Sawabe T."/>
            <person name="Sawabe T."/>
        </authorList>
    </citation>
    <scope>NUCLEOTIDE SEQUENCE [LARGE SCALE GENOMIC DNA]</scope>
    <source>
        <strain evidence="2">JCM19302</strain>
    </source>
</reference>
<evidence type="ECO:0000313" key="1">
    <source>
        <dbReference type="EMBL" id="GAL73091.1"/>
    </source>
</evidence>
<proteinExistence type="predicted"/>
<comment type="caution">
    <text evidence="1">The sequence shown here is derived from an EMBL/GenBank/DDBJ whole genome shotgun (WGS) entry which is preliminary data.</text>
</comment>
<dbReference type="Proteomes" id="UP000029646">
    <property type="component" value="Unassembled WGS sequence"/>
</dbReference>
<sequence>MAHVQAIAEYEVNQKTNIEIYFMGTSGNILKSNSLENLLPLIFDKSQL</sequence>
<dbReference type="EMBL" id="BBNS01000039">
    <property type="protein sequence ID" value="GAL73091.1"/>
    <property type="molecule type" value="Genomic_DNA"/>
</dbReference>
<gene>
    <name evidence="1" type="ORF">JCM19302_2314</name>
</gene>
<evidence type="ECO:0000313" key="2">
    <source>
        <dbReference type="Proteomes" id="UP000029646"/>
    </source>
</evidence>
<accession>A0A090W841</accession>
<dbReference type="AlphaFoldDB" id="A0A090W841"/>
<organism evidence="1 2">
    <name type="scientific">Jejuia pallidilutea</name>
    <dbReference type="NCBI Taxonomy" id="504487"/>
    <lineage>
        <taxon>Bacteria</taxon>
        <taxon>Pseudomonadati</taxon>
        <taxon>Bacteroidota</taxon>
        <taxon>Flavobacteriia</taxon>
        <taxon>Flavobacteriales</taxon>
        <taxon>Flavobacteriaceae</taxon>
        <taxon>Jejuia</taxon>
    </lineage>
</organism>
<protein>
    <submittedName>
        <fullName evidence="1">Uncharacterized protein</fullName>
    </submittedName>
</protein>
<name>A0A090W841_9FLAO</name>